<feature type="region of interest" description="Disordered" evidence="4">
    <location>
        <begin position="25"/>
        <end position="58"/>
    </location>
</feature>
<organism evidence="6 7">
    <name type="scientific">Klebsiella indica</name>
    <dbReference type="NCBI Taxonomy" id="2582917"/>
    <lineage>
        <taxon>Bacteria</taxon>
        <taxon>Pseudomonadati</taxon>
        <taxon>Pseudomonadota</taxon>
        <taxon>Gammaproteobacteria</taxon>
        <taxon>Enterobacterales</taxon>
        <taxon>Enterobacteriaceae</taxon>
        <taxon>Klebsiella/Raoultella group</taxon>
        <taxon>Klebsiella</taxon>
    </lineage>
</organism>
<evidence type="ECO:0000256" key="3">
    <source>
        <dbReference type="ARBA" id="ARBA00070757"/>
    </source>
</evidence>
<dbReference type="InterPro" id="IPR051675">
    <property type="entry name" value="Endo/Exo/Phosphatase_dom_1"/>
</dbReference>
<dbReference type="Proteomes" id="UP000307430">
    <property type="component" value="Unassembled WGS sequence"/>
</dbReference>
<keyword evidence="2" id="KW-0677">Repeat</keyword>
<name>A0A5R9LPD2_9ENTR</name>
<feature type="chain" id="PRO_5024438958" description="Uncharacterized protein YbaV" evidence="5">
    <location>
        <begin position="26"/>
        <end position="122"/>
    </location>
</feature>
<evidence type="ECO:0000313" key="7">
    <source>
        <dbReference type="Proteomes" id="UP000307430"/>
    </source>
</evidence>
<dbReference type="SUPFAM" id="SSF47781">
    <property type="entry name" value="RuvA domain 2-like"/>
    <property type="match status" value="1"/>
</dbReference>
<gene>
    <name evidence="6" type="ORF">FE839_00595</name>
</gene>
<accession>A0A5R9LPD2</accession>
<dbReference type="InterPro" id="IPR004509">
    <property type="entry name" value="Competence_ComEA_HhH"/>
</dbReference>
<protein>
    <recommendedName>
        <fullName evidence="3">Uncharacterized protein YbaV</fullName>
    </recommendedName>
</protein>
<keyword evidence="7" id="KW-1185">Reference proteome</keyword>
<evidence type="ECO:0000256" key="1">
    <source>
        <dbReference type="ARBA" id="ARBA00022729"/>
    </source>
</evidence>
<feature type="signal peptide" evidence="5">
    <location>
        <begin position="1"/>
        <end position="25"/>
    </location>
</feature>
<evidence type="ECO:0000256" key="5">
    <source>
        <dbReference type="SAM" id="SignalP"/>
    </source>
</evidence>
<comment type="caution">
    <text evidence="6">The sequence shown here is derived from an EMBL/GenBank/DDBJ whole genome shotgun (WGS) entry which is preliminary data.</text>
</comment>
<dbReference type="Pfam" id="PF12836">
    <property type="entry name" value="HHH_3"/>
    <property type="match status" value="1"/>
</dbReference>
<evidence type="ECO:0000313" key="6">
    <source>
        <dbReference type="EMBL" id="TLV23917.1"/>
    </source>
</evidence>
<proteinExistence type="predicted"/>
<dbReference type="InterPro" id="IPR010994">
    <property type="entry name" value="RuvA_2-like"/>
</dbReference>
<dbReference type="AlphaFoldDB" id="A0A5R9LPD2"/>
<dbReference type="RefSeq" id="WP_138358081.1">
    <property type="nucleotide sequence ID" value="NZ_JBCIVH010000011.1"/>
</dbReference>
<evidence type="ECO:0000256" key="4">
    <source>
        <dbReference type="SAM" id="MobiDB-lite"/>
    </source>
</evidence>
<dbReference type="PANTHER" id="PTHR21180">
    <property type="entry name" value="ENDONUCLEASE/EXONUCLEASE/PHOSPHATASE FAMILY DOMAIN-CONTAINING PROTEIN 1"/>
    <property type="match status" value="1"/>
</dbReference>
<keyword evidence="1 5" id="KW-0732">Signal</keyword>
<dbReference type="NCBIfam" id="TIGR00426">
    <property type="entry name" value="competence protein ComEA helix-hairpin-helix repeat region"/>
    <property type="match status" value="1"/>
</dbReference>
<dbReference type="GO" id="GO:0015627">
    <property type="term" value="C:type II protein secretion system complex"/>
    <property type="evidence" value="ECO:0007669"/>
    <property type="project" value="TreeGrafter"/>
</dbReference>
<dbReference type="EMBL" id="VCHQ01000001">
    <property type="protein sequence ID" value="TLV23917.1"/>
    <property type="molecule type" value="Genomic_DNA"/>
</dbReference>
<dbReference type="FunFam" id="1.10.150.280:FF:000001">
    <property type="entry name" value="Competence protein ComEA helix-hairpin-helix repeat region"/>
    <property type="match status" value="1"/>
</dbReference>
<dbReference type="GO" id="GO:0015628">
    <property type="term" value="P:protein secretion by the type II secretion system"/>
    <property type="evidence" value="ECO:0007669"/>
    <property type="project" value="TreeGrafter"/>
</dbReference>
<reference evidence="6 7" key="1">
    <citation type="submission" date="2019-05" db="EMBL/GenBank/DDBJ databases">
        <title>Genome sequence of Klebsiella sp strain TOUT106.</title>
        <authorList>
            <person name="Rahi P."/>
            <person name="Chaudhari D."/>
        </authorList>
    </citation>
    <scope>NUCLEOTIDE SEQUENCE [LARGE SCALE GENOMIC DNA]</scope>
    <source>
        <strain evidence="6 7">TOUT106</strain>
    </source>
</reference>
<dbReference type="PANTHER" id="PTHR21180:SF32">
    <property type="entry name" value="ENDONUCLEASE_EXONUCLEASE_PHOSPHATASE FAMILY DOMAIN-CONTAINING PROTEIN 1"/>
    <property type="match status" value="1"/>
</dbReference>
<dbReference type="Gene3D" id="1.10.150.280">
    <property type="entry name" value="AF1531-like domain"/>
    <property type="match status" value="1"/>
</dbReference>
<evidence type="ECO:0000256" key="2">
    <source>
        <dbReference type="ARBA" id="ARBA00022737"/>
    </source>
</evidence>
<sequence>MKRGVKTLIAAAVLVCAAGSQIAQAAPSAGKAPSITKESVPSPPVKASEALSATNREGNRVSINSASAEELSRALNGVGLKKAQAIVSYREEYGPFKTVDDLKQVPGMGNALVERNLSHLKL</sequence>